<dbReference type="EMBL" id="GEDC01007010">
    <property type="protein sequence ID" value="JAS30288.1"/>
    <property type="molecule type" value="Transcribed_RNA"/>
</dbReference>
<keyword evidence="3" id="KW-0862">Zinc</keyword>
<comment type="similarity">
    <text evidence="4">Belongs to the eukaryotic/archaeal RNase P protein component 4 family.</text>
</comment>
<dbReference type="InterPro" id="IPR007175">
    <property type="entry name" value="Rpr2/Snm1/Rpp21"/>
</dbReference>
<organism evidence="6">
    <name type="scientific">Clastoptera arizonana</name>
    <name type="common">Arizona spittle bug</name>
    <dbReference type="NCBI Taxonomy" id="38151"/>
    <lineage>
        <taxon>Eukaryota</taxon>
        <taxon>Metazoa</taxon>
        <taxon>Ecdysozoa</taxon>
        <taxon>Arthropoda</taxon>
        <taxon>Hexapoda</taxon>
        <taxon>Insecta</taxon>
        <taxon>Pterygota</taxon>
        <taxon>Neoptera</taxon>
        <taxon>Paraneoptera</taxon>
        <taxon>Hemiptera</taxon>
        <taxon>Auchenorrhyncha</taxon>
        <taxon>Cercopoidea</taxon>
        <taxon>Clastopteridae</taxon>
        <taxon>Clastoptera</taxon>
    </lineage>
</organism>
<keyword evidence="2" id="KW-0479">Metal-binding</keyword>
<dbReference type="GO" id="GO:0008033">
    <property type="term" value="P:tRNA processing"/>
    <property type="evidence" value="ECO:0007669"/>
    <property type="project" value="UniProtKB-KW"/>
</dbReference>
<evidence type="ECO:0000313" key="7">
    <source>
        <dbReference type="EMBL" id="JAS27597.1"/>
    </source>
</evidence>
<dbReference type="EMBL" id="GEDC01024427">
    <property type="protein sequence ID" value="JAS12871.1"/>
    <property type="molecule type" value="Transcribed_RNA"/>
</dbReference>
<dbReference type="EMBL" id="GEDC01009701">
    <property type="protein sequence ID" value="JAS27597.1"/>
    <property type="molecule type" value="Transcribed_RNA"/>
</dbReference>
<dbReference type="GO" id="GO:0005655">
    <property type="term" value="C:nucleolar ribonuclease P complex"/>
    <property type="evidence" value="ECO:0007669"/>
    <property type="project" value="TreeGrafter"/>
</dbReference>
<protein>
    <submittedName>
        <fullName evidence="6">Uncharacterized protein</fullName>
    </submittedName>
</protein>
<keyword evidence="1" id="KW-0819">tRNA processing</keyword>
<dbReference type="Gene3D" id="6.20.50.20">
    <property type="match status" value="1"/>
</dbReference>
<evidence type="ECO:0000256" key="3">
    <source>
        <dbReference type="ARBA" id="ARBA00022833"/>
    </source>
</evidence>
<dbReference type="AlphaFoldDB" id="A0A1B6CYP4"/>
<dbReference type="PANTHER" id="PTHR14742">
    <property type="entry name" value="RIBONUCLEASE P SUBUNIT P21"/>
    <property type="match status" value="1"/>
</dbReference>
<dbReference type="PANTHER" id="PTHR14742:SF0">
    <property type="entry name" value="RIBONUCLEASE P PROTEIN SUBUNIT P21"/>
    <property type="match status" value="1"/>
</dbReference>
<name>A0A1B6CYP4_9HEMI</name>
<dbReference type="Pfam" id="PF04032">
    <property type="entry name" value="Rpr2"/>
    <property type="match status" value="1"/>
</dbReference>
<evidence type="ECO:0000256" key="1">
    <source>
        <dbReference type="ARBA" id="ARBA00022694"/>
    </source>
</evidence>
<gene>
    <name evidence="7" type="ORF">g.31180</name>
    <name evidence="8" type="ORF">g.31183</name>
    <name evidence="5" type="ORF">g.31184</name>
    <name evidence="6" type="ORF">g.31185</name>
</gene>
<evidence type="ECO:0000256" key="4">
    <source>
        <dbReference type="ARBA" id="ARBA00038402"/>
    </source>
</evidence>
<evidence type="ECO:0000313" key="6">
    <source>
        <dbReference type="EMBL" id="JAS18589.1"/>
    </source>
</evidence>
<proteinExistence type="inferred from homology"/>
<evidence type="ECO:0000313" key="8">
    <source>
        <dbReference type="EMBL" id="JAS30288.1"/>
    </source>
</evidence>
<reference evidence="6" key="1">
    <citation type="submission" date="2015-12" db="EMBL/GenBank/DDBJ databases">
        <title>De novo transcriptome assembly of four potential Pierce s Disease insect vectors from Arizona vineyards.</title>
        <authorList>
            <person name="Tassone E.E."/>
        </authorList>
    </citation>
    <scope>NUCLEOTIDE SEQUENCE</scope>
</reference>
<dbReference type="GO" id="GO:0046872">
    <property type="term" value="F:metal ion binding"/>
    <property type="evidence" value="ECO:0007669"/>
    <property type="project" value="UniProtKB-KW"/>
</dbReference>
<accession>A0A1B6CYP4</accession>
<dbReference type="EMBL" id="GEDC01018709">
    <property type="protein sequence ID" value="JAS18589.1"/>
    <property type="molecule type" value="Transcribed_RNA"/>
</dbReference>
<sequence>MSSHKFIQGKELLSRMNFLYQAANLTLTNPCEKRVNLAAYYGTLLKNVGKKGIQRLDPEIKRTICKGCNLIMIPGNTVNIRLKKKPNSCITWTCLKCYTVKRFMTKKDHKIWVERNEAVVEIIQIGQGRIDNGYDYSIEAKDKKNVNTDLNQTQ</sequence>
<evidence type="ECO:0000313" key="5">
    <source>
        <dbReference type="EMBL" id="JAS12871.1"/>
    </source>
</evidence>
<evidence type="ECO:0000256" key="2">
    <source>
        <dbReference type="ARBA" id="ARBA00022723"/>
    </source>
</evidence>